<dbReference type="PROSITE" id="PS00687">
    <property type="entry name" value="ALDEHYDE_DEHYDR_GLU"/>
    <property type="match status" value="1"/>
</dbReference>
<feature type="domain" description="Aldehyde dehydrogenase" evidence="4">
    <location>
        <begin position="14"/>
        <end position="474"/>
    </location>
</feature>
<dbReference type="CDD" id="cd07114">
    <property type="entry name" value="ALDH_DhaS"/>
    <property type="match status" value="1"/>
</dbReference>
<keyword evidence="1 3" id="KW-0560">Oxidoreductase</keyword>
<evidence type="ECO:0000259" key="4">
    <source>
        <dbReference type="Pfam" id="PF00171"/>
    </source>
</evidence>
<dbReference type="InterPro" id="IPR016161">
    <property type="entry name" value="Ald_DH/histidinol_DH"/>
</dbReference>
<dbReference type="PROSITE" id="PS00070">
    <property type="entry name" value="ALDEHYDE_DEHYDR_CYS"/>
    <property type="match status" value="1"/>
</dbReference>
<protein>
    <submittedName>
        <fullName evidence="5">Aldehyde dehydrogenase</fullName>
    </submittedName>
</protein>
<comment type="similarity">
    <text evidence="3">Belongs to the aldehyde dehydrogenase family.</text>
</comment>
<dbReference type="InterPro" id="IPR015590">
    <property type="entry name" value="Aldehyde_DH_dom"/>
</dbReference>
<feature type="active site" evidence="2">
    <location>
        <position position="250"/>
    </location>
</feature>
<reference evidence="5 6" key="1">
    <citation type="submission" date="2020-08" db="EMBL/GenBank/DDBJ databases">
        <title>A Genomic Blueprint of the Chicken Gut Microbiome.</title>
        <authorList>
            <person name="Gilroy R."/>
            <person name="Ravi A."/>
            <person name="Getino M."/>
            <person name="Pursley I."/>
            <person name="Horton D.L."/>
            <person name="Alikhan N.-F."/>
            <person name="Baker D."/>
            <person name="Gharbi K."/>
            <person name="Hall N."/>
            <person name="Watson M."/>
            <person name="Adriaenssens E.M."/>
            <person name="Foster-Nyarko E."/>
            <person name="Jarju S."/>
            <person name="Secka A."/>
            <person name="Antonio M."/>
            <person name="Oren A."/>
            <person name="Chaudhuri R."/>
            <person name="La Ragione R.M."/>
            <person name="Hildebrand F."/>
            <person name="Pallen M.J."/>
        </authorList>
    </citation>
    <scope>NUCLEOTIDE SEQUENCE [LARGE SCALE GENOMIC DNA]</scope>
    <source>
        <strain evidence="5 6">Sa2YVA2</strain>
    </source>
</reference>
<gene>
    <name evidence="5" type="ORF">H9649_09400</name>
</gene>
<dbReference type="Proteomes" id="UP000626786">
    <property type="component" value="Unassembled WGS sequence"/>
</dbReference>
<name>A0ABR8U9U3_9BACL</name>
<sequence>MCMEHYKMLINGEWKQASTEESLPVINPYDKQQWGTIPLASKEDVELAIDAAQHAFNNTWKKMNGFSRAKCMLKLADLIEENTEKLAIHETKDNGKVIRETKKQVPFTARALRFFAGYADKIYGETIPLDNMNLFDYTMREPVGVAVLITAWNSPMQLLMNKLAPALAAGNCVIVKPSEHASVSTLLFGELVEQAGFPPGVINIVTGDGKVGDMLTSSDRVNKISFTGGSFAGRLISKSAADNFTPLTLELGGKSPNIIFEDADLLKAVPGAMAGIFASSGQTCIAGSRLLVQESIYDEVAMRLAEKVSHIKLGDPMDESTEMGPVANENQYRSISKMIENVEAEGAKILIGKDAELPGEGYFIRPMVLVHVDNSMTIAKEEVFGPVLSIIPFKDEEDAIRIANDSKYGLASGIWTSDLSRAHRVARELEAGTVWVNTYRTSAVQAPFGGVKQSGYGRERGWHSMLDYTRVKNVMIDLSSEARDPFSINV</sequence>
<dbReference type="InterPro" id="IPR016162">
    <property type="entry name" value="Ald_DH_N"/>
</dbReference>
<dbReference type="InterPro" id="IPR016163">
    <property type="entry name" value="Ald_DH_C"/>
</dbReference>
<dbReference type="PANTHER" id="PTHR11699">
    <property type="entry name" value="ALDEHYDE DEHYDROGENASE-RELATED"/>
    <property type="match status" value="1"/>
</dbReference>
<dbReference type="EMBL" id="JACSQN010000007">
    <property type="protein sequence ID" value="MBD7984797.1"/>
    <property type="molecule type" value="Genomic_DNA"/>
</dbReference>
<evidence type="ECO:0000256" key="2">
    <source>
        <dbReference type="PROSITE-ProRule" id="PRU10007"/>
    </source>
</evidence>
<evidence type="ECO:0000256" key="3">
    <source>
        <dbReference type="RuleBase" id="RU003345"/>
    </source>
</evidence>
<accession>A0ABR8U9U3</accession>
<evidence type="ECO:0000313" key="6">
    <source>
        <dbReference type="Proteomes" id="UP000626786"/>
    </source>
</evidence>
<evidence type="ECO:0000256" key="1">
    <source>
        <dbReference type="ARBA" id="ARBA00023002"/>
    </source>
</evidence>
<evidence type="ECO:0000313" key="5">
    <source>
        <dbReference type="EMBL" id="MBD7984797.1"/>
    </source>
</evidence>
<keyword evidence="6" id="KW-1185">Reference proteome</keyword>
<dbReference type="InterPro" id="IPR016160">
    <property type="entry name" value="Ald_DH_CS_CYS"/>
</dbReference>
<dbReference type="Gene3D" id="3.40.605.10">
    <property type="entry name" value="Aldehyde Dehydrogenase, Chain A, domain 1"/>
    <property type="match status" value="1"/>
</dbReference>
<dbReference type="InterPro" id="IPR029510">
    <property type="entry name" value="Ald_DH_CS_GLU"/>
</dbReference>
<proteinExistence type="inferred from homology"/>
<dbReference type="Gene3D" id="3.40.309.10">
    <property type="entry name" value="Aldehyde Dehydrogenase, Chain A, domain 2"/>
    <property type="match status" value="1"/>
</dbReference>
<dbReference type="Pfam" id="PF00171">
    <property type="entry name" value="Aldedh"/>
    <property type="match status" value="1"/>
</dbReference>
<comment type="caution">
    <text evidence="5">The sequence shown here is derived from an EMBL/GenBank/DDBJ whole genome shotgun (WGS) entry which is preliminary data.</text>
</comment>
<organism evidence="5 6">
    <name type="scientific">Sporosarcina quadrami</name>
    <dbReference type="NCBI Taxonomy" id="2762234"/>
    <lineage>
        <taxon>Bacteria</taxon>
        <taxon>Bacillati</taxon>
        <taxon>Bacillota</taxon>
        <taxon>Bacilli</taxon>
        <taxon>Bacillales</taxon>
        <taxon>Caryophanaceae</taxon>
        <taxon>Sporosarcina</taxon>
    </lineage>
</organism>
<dbReference type="SUPFAM" id="SSF53720">
    <property type="entry name" value="ALDH-like"/>
    <property type="match status" value="1"/>
</dbReference>